<keyword evidence="11" id="KW-1185">Reference proteome</keyword>
<comment type="caution">
    <text evidence="10">The sequence shown here is derived from an EMBL/GenBank/DDBJ whole genome shotgun (WGS) entry which is preliminary data.</text>
</comment>
<feature type="transmembrane region" description="Helical" evidence="8">
    <location>
        <begin position="361"/>
        <end position="381"/>
    </location>
</feature>
<keyword evidence="2" id="KW-0813">Transport</keyword>
<dbReference type="RefSeq" id="WP_270037620.1">
    <property type="nucleotide sequence ID" value="NZ_JAPDOD010000001.1"/>
</dbReference>
<dbReference type="AlphaFoldDB" id="A0A9X3RXV6"/>
<comment type="subcellular location">
    <subcellularLocation>
        <location evidence="1">Cell membrane</location>
        <topology evidence="1">Multi-pass membrane protein</topology>
    </subcellularLocation>
</comment>
<feature type="transmembrane region" description="Helical" evidence="8">
    <location>
        <begin position="278"/>
        <end position="296"/>
    </location>
</feature>
<reference evidence="10" key="1">
    <citation type="submission" date="2022-10" db="EMBL/GenBank/DDBJ databases">
        <title>The WGS of Solirubrobacter ginsenosidimutans DSM 21036.</title>
        <authorList>
            <person name="Jiang Z."/>
        </authorList>
    </citation>
    <scope>NUCLEOTIDE SEQUENCE</scope>
    <source>
        <strain evidence="10">DSM 21036</strain>
    </source>
</reference>
<proteinExistence type="predicted"/>
<dbReference type="InterPro" id="IPR006153">
    <property type="entry name" value="Cation/H_exchanger_TM"/>
</dbReference>
<feature type="transmembrane region" description="Helical" evidence="8">
    <location>
        <begin position="84"/>
        <end position="106"/>
    </location>
</feature>
<feature type="transmembrane region" description="Helical" evidence="8">
    <location>
        <begin position="118"/>
        <end position="138"/>
    </location>
</feature>
<evidence type="ECO:0000313" key="11">
    <source>
        <dbReference type="Proteomes" id="UP001149140"/>
    </source>
</evidence>
<name>A0A9X3RXV6_9ACTN</name>
<sequence length="439" mass="45541">MTWALATIAALLLAFAVASRRLDGLNVSGAMFFTTTGLLAGPVLGLIDLDLHGEEVKLLAEITLTLVLFADASRISLKALRHEYAVPVRLLGVGLPLTIVAGGLLGGALLPSVSLTEAFVLAIVLACTDAALGQAVVSDERVPSRIRQGLNVESGLNDGLCVPLFFIAVAFAETDAGEASAASAAQLVFEQIGYGLIGGVAAGALGGLALRFAASRRLIEPHWLQILSVASAFLAAGIASGLGGSIFIAAFTGGFVFGTLRADTGGEVTYLVDEGGEVFNAVTFIVFGAVILGPVLDDVTWQVALYALLSLTVVRMLPVALAMLGTGARSRTVGFVGWFGPRGLASIVFAVILLDDTALPHLSTLLLAITVTIALSVYAHGITARPLTGRYVRWWHAHPSDARPAMESVPAAEHRLRRAAPAVWVDAEPAPATAVQVPE</sequence>
<accession>A0A9X3RXV6</accession>
<feature type="transmembrane region" description="Helical" evidence="8">
    <location>
        <begin position="226"/>
        <end position="258"/>
    </location>
</feature>
<protein>
    <submittedName>
        <fullName evidence="10">Cation:proton antiporter</fullName>
    </submittedName>
</protein>
<dbReference type="Pfam" id="PF00999">
    <property type="entry name" value="Na_H_Exchanger"/>
    <property type="match status" value="1"/>
</dbReference>
<keyword evidence="6" id="KW-0406">Ion transport</keyword>
<dbReference type="PANTHER" id="PTHR32507">
    <property type="entry name" value="NA(+)/H(+) ANTIPORTER 1"/>
    <property type="match status" value="1"/>
</dbReference>
<feature type="transmembrane region" description="Helical" evidence="8">
    <location>
        <begin position="335"/>
        <end position="354"/>
    </location>
</feature>
<keyword evidence="4 8" id="KW-0812">Transmembrane</keyword>
<keyword evidence="5 8" id="KW-1133">Transmembrane helix</keyword>
<feature type="transmembrane region" description="Helical" evidence="8">
    <location>
        <begin position="150"/>
        <end position="172"/>
    </location>
</feature>
<evidence type="ECO:0000259" key="9">
    <source>
        <dbReference type="Pfam" id="PF00999"/>
    </source>
</evidence>
<evidence type="ECO:0000256" key="8">
    <source>
        <dbReference type="SAM" id="Phobius"/>
    </source>
</evidence>
<evidence type="ECO:0000256" key="3">
    <source>
        <dbReference type="ARBA" id="ARBA00022449"/>
    </source>
</evidence>
<gene>
    <name evidence="10" type="ORF">OM076_01735</name>
</gene>
<dbReference type="EMBL" id="JAPDOD010000001">
    <property type="protein sequence ID" value="MDA0158970.1"/>
    <property type="molecule type" value="Genomic_DNA"/>
</dbReference>
<feature type="transmembrane region" description="Helical" evidence="8">
    <location>
        <begin position="303"/>
        <end position="323"/>
    </location>
</feature>
<feature type="transmembrane region" description="Helical" evidence="8">
    <location>
        <begin position="192"/>
        <end position="214"/>
    </location>
</feature>
<evidence type="ECO:0000256" key="4">
    <source>
        <dbReference type="ARBA" id="ARBA00022692"/>
    </source>
</evidence>
<evidence type="ECO:0000256" key="7">
    <source>
        <dbReference type="ARBA" id="ARBA00023136"/>
    </source>
</evidence>
<dbReference type="GO" id="GO:1902600">
    <property type="term" value="P:proton transmembrane transport"/>
    <property type="evidence" value="ECO:0007669"/>
    <property type="project" value="InterPro"/>
</dbReference>
<keyword evidence="7 8" id="KW-0472">Membrane</keyword>
<feature type="domain" description="Cation/H+ exchanger transmembrane" evidence="9">
    <location>
        <begin position="11"/>
        <end position="387"/>
    </location>
</feature>
<dbReference type="GO" id="GO:0005886">
    <property type="term" value="C:plasma membrane"/>
    <property type="evidence" value="ECO:0007669"/>
    <property type="project" value="UniProtKB-SubCell"/>
</dbReference>
<evidence type="ECO:0000313" key="10">
    <source>
        <dbReference type="EMBL" id="MDA0158970.1"/>
    </source>
</evidence>
<feature type="transmembrane region" description="Helical" evidence="8">
    <location>
        <begin position="30"/>
        <end position="49"/>
    </location>
</feature>
<dbReference type="Proteomes" id="UP001149140">
    <property type="component" value="Unassembled WGS sequence"/>
</dbReference>
<keyword evidence="3" id="KW-0050">Antiport</keyword>
<organism evidence="10 11">
    <name type="scientific">Solirubrobacter ginsenosidimutans</name>
    <dbReference type="NCBI Taxonomy" id="490573"/>
    <lineage>
        <taxon>Bacteria</taxon>
        <taxon>Bacillati</taxon>
        <taxon>Actinomycetota</taxon>
        <taxon>Thermoleophilia</taxon>
        <taxon>Solirubrobacterales</taxon>
        <taxon>Solirubrobacteraceae</taxon>
        <taxon>Solirubrobacter</taxon>
    </lineage>
</organism>
<evidence type="ECO:0000256" key="6">
    <source>
        <dbReference type="ARBA" id="ARBA00023065"/>
    </source>
</evidence>
<evidence type="ECO:0000256" key="1">
    <source>
        <dbReference type="ARBA" id="ARBA00004651"/>
    </source>
</evidence>
<dbReference type="PANTHER" id="PTHR32507:SF8">
    <property type="entry name" value="CNH1P"/>
    <property type="match status" value="1"/>
</dbReference>
<evidence type="ECO:0000256" key="5">
    <source>
        <dbReference type="ARBA" id="ARBA00022989"/>
    </source>
</evidence>
<evidence type="ECO:0000256" key="2">
    <source>
        <dbReference type="ARBA" id="ARBA00022448"/>
    </source>
</evidence>
<dbReference type="GO" id="GO:0015297">
    <property type="term" value="F:antiporter activity"/>
    <property type="evidence" value="ECO:0007669"/>
    <property type="project" value="UniProtKB-KW"/>
</dbReference>